<keyword evidence="4" id="KW-1185">Reference proteome</keyword>
<organism evidence="3 4">
    <name type="scientific">Stylonychia lemnae</name>
    <name type="common">Ciliate</name>
    <dbReference type="NCBI Taxonomy" id="5949"/>
    <lineage>
        <taxon>Eukaryota</taxon>
        <taxon>Sar</taxon>
        <taxon>Alveolata</taxon>
        <taxon>Ciliophora</taxon>
        <taxon>Intramacronucleata</taxon>
        <taxon>Spirotrichea</taxon>
        <taxon>Stichotrichia</taxon>
        <taxon>Sporadotrichida</taxon>
        <taxon>Oxytrichidae</taxon>
        <taxon>Stylonychinae</taxon>
        <taxon>Stylonychia</taxon>
    </lineage>
</organism>
<dbReference type="SUPFAM" id="SSF55394">
    <property type="entry name" value="Bactericidal permeability-increasing protein, BPI"/>
    <property type="match status" value="2"/>
</dbReference>
<dbReference type="Gene3D" id="3.15.10.10">
    <property type="entry name" value="Bactericidal permeability-increasing protein, domain 1"/>
    <property type="match status" value="1"/>
</dbReference>
<dbReference type="Pfam" id="PF02886">
    <property type="entry name" value="LBP_BPI_CETP_C"/>
    <property type="match status" value="1"/>
</dbReference>
<dbReference type="AlphaFoldDB" id="A0A078A3P4"/>
<dbReference type="Gene3D" id="3.15.20.10">
    <property type="entry name" value="Bactericidal permeability-increasing protein, domain 2"/>
    <property type="match status" value="1"/>
</dbReference>
<evidence type="ECO:0000313" key="3">
    <source>
        <dbReference type="EMBL" id="CDW76442.1"/>
    </source>
</evidence>
<proteinExistence type="predicted"/>
<dbReference type="PANTHER" id="PTHR10504:SF131">
    <property type="entry name" value="BPI2 DOMAIN-CONTAINING PROTEIN"/>
    <property type="match status" value="1"/>
</dbReference>
<evidence type="ECO:0000256" key="1">
    <source>
        <dbReference type="SAM" id="SignalP"/>
    </source>
</evidence>
<dbReference type="InParanoid" id="A0A078A3P4"/>
<feature type="domain" description="Lipid-binding serum glycoprotein C-terminal" evidence="2">
    <location>
        <begin position="273"/>
        <end position="475"/>
    </location>
</feature>
<protein>
    <submittedName>
        <fullName evidence="3">Bactericidal permeability-increasing</fullName>
    </submittedName>
</protein>
<evidence type="ECO:0000313" key="4">
    <source>
        <dbReference type="Proteomes" id="UP000039865"/>
    </source>
</evidence>
<sequence>MRILSKTALLLISLLSLSTLVMSEFAGTAAGVGIGVVDQVKKIGMPIIQQKLNDVQVGTIEFSGGSVQDLDLKFKFNNFDNIKVGFSGANNGVSVDAHDISGEITGKFAYKFLFIHTSGNFKVAMDNDAVKLTMAVPLTSQNINGRSVPAVDIKNFNLNIDSSKIHITLSGSILADIADAFVFIFKRLIIYEITKVVNKDVPDVAKSSINKILASTNGRETVYGNIMLDFTFPAQPKITDSNMDLFLNATLYDSSRGSYYIPAVAVADVQMLPATSNSVELSVSHYTADSLFAALQEMNLFKYHLDPAIAGKFASMLTTTFLDGLLPGIEAKYGKDLPVSVGFKSTSSPNALFQKNDFGVLLDLDLTFEVNNETAIVISFEDFSSTINVSLDKTNLKIQVEKCAIDQVQASQSKIGDFNVSEFKAFFNVASRAAIPFINNMLLENPFVLPDTFLGVVKIIDAQFQSFDNYLAVSVTPQIIA</sequence>
<keyword evidence="1" id="KW-0732">Signal</keyword>
<name>A0A078A3P4_STYLE</name>
<feature type="chain" id="PRO_5001729231" evidence="1">
    <location>
        <begin position="24"/>
        <end position="481"/>
    </location>
</feature>
<accession>A0A078A3P4</accession>
<reference evidence="3 4" key="1">
    <citation type="submission" date="2014-06" db="EMBL/GenBank/DDBJ databases">
        <authorList>
            <person name="Swart Estienne"/>
        </authorList>
    </citation>
    <scope>NUCLEOTIDE SEQUENCE [LARGE SCALE GENOMIC DNA]</scope>
    <source>
        <strain evidence="3 4">130c</strain>
    </source>
</reference>
<dbReference type="Proteomes" id="UP000039865">
    <property type="component" value="Unassembled WGS sequence"/>
</dbReference>
<dbReference type="SMART" id="SM00329">
    <property type="entry name" value="BPI2"/>
    <property type="match status" value="1"/>
</dbReference>
<dbReference type="InterPro" id="IPR032942">
    <property type="entry name" value="BPI/LBP/Plunc"/>
</dbReference>
<evidence type="ECO:0000259" key="2">
    <source>
        <dbReference type="SMART" id="SM00329"/>
    </source>
</evidence>
<dbReference type="InterPro" id="IPR017943">
    <property type="entry name" value="Bactericidal_perm-incr_a/b_dom"/>
</dbReference>
<dbReference type="OrthoDB" id="321253at2759"/>
<dbReference type="EMBL" id="CCKQ01005276">
    <property type="protein sequence ID" value="CDW76442.1"/>
    <property type="molecule type" value="Genomic_DNA"/>
</dbReference>
<dbReference type="GO" id="GO:0008289">
    <property type="term" value="F:lipid binding"/>
    <property type="evidence" value="ECO:0007669"/>
    <property type="project" value="InterPro"/>
</dbReference>
<feature type="signal peptide" evidence="1">
    <location>
        <begin position="1"/>
        <end position="23"/>
    </location>
</feature>
<dbReference type="PANTHER" id="PTHR10504">
    <property type="entry name" value="BACTERICIDAL PERMEABILITY-INCREASING BPI PROTEIN-RELATED"/>
    <property type="match status" value="1"/>
</dbReference>
<gene>
    <name evidence="3" type="primary">Contig11585.g12401</name>
    <name evidence="3" type="ORF">STYLEM_5442</name>
</gene>
<dbReference type="InterPro" id="IPR001124">
    <property type="entry name" value="Lipid-bd_serum_glycop_C"/>
</dbReference>